<proteinExistence type="predicted"/>
<evidence type="ECO:0000256" key="8">
    <source>
        <dbReference type="SAM" id="SignalP"/>
    </source>
</evidence>
<dbReference type="GO" id="GO:0004252">
    <property type="term" value="F:serine-type endopeptidase activity"/>
    <property type="evidence" value="ECO:0007669"/>
    <property type="project" value="InterPro"/>
</dbReference>
<dbReference type="OMA" id="HNENDIC"/>
<dbReference type="Ensembl" id="ENSKMAT00000022217.1">
    <property type="protein sequence ID" value="ENSKMAP00000021934.1"/>
    <property type="gene ID" value="ENSKMAG00000016298.1"/>
</dbReference>
<keyword evidence="4" id="KW-0720">Serine protease</keyword>
<evidence type="ECO:0000313" key="11">
    <source>
        <dbReference type="Proteomes" id="UP000264800"/>
    </source>
</evidence>
<evidence type="ECO:0000256" key="3">
    <source>
        <dbReference type="ARBA" id="ARBA00022801"/>
    </source>
</evidence>
<sequence length="335" mass="37559">MALQQFACVFTVTLILLCKGCHSQTPACSSPVINSRIIGGQDAAEGRWPWHAVFKSSGRDFCQGSLITDQWVLTAAQCFIYYFGRTSVHLGVHNQSGFNPNEVTRRVEYFVCHQDFNTSTYEHDICLVKLSAPVNFTDYIRPVCLAAENSIFSDETICWVTGFGYDENWKRPEILQEVDVPIIENKICSFYFKNGFYYYGYYSRYAPTENKLCAGQEDGLKEAFYYDEGAALVTKKNSTWVQSGIVSFTFSSWMRLPTVYTRVSRYQKWISDKVTGMKPGFVTFNSPGTLKCGCPTSANDKSIFGSGANLIPIAHLVPLAVLVVFLHVFVGSGVV</sequence>
<evidence type="ECO:0000256" key="7">
    <source>
        <dbReference type="SAM" id="Phobius"/>
    </source>
</evidence>
<dbReference type="Gene3D" id="2.40.10.10">
    <property type="entry name" value="Trypsin-like serine proteases"/>
    <property type="match status" value="1"/>
</dbReference>
<dbReference type="AlphaFoldDB" id="A0A3Q3BBD3"/>
<feature type="chain" id="PRO_5018716083" evidence="8">
    <location>
        <begin position="24"/>
        <end position="335"/>
    </location>
</feature>
<reference evidence="10" key="1">
    <citation type="submission" date="2025-08" db="UniProtKB">
        <authorList>
            <consortium name="Ensembl"/>
        </authorList>
    </citation>
    <scope>IDENTIFICATION</scope>
</reference>
<keyword evidence="3" id="KW-0378">Hydrolase</keyword>
<dbReference type="SMART" id="SM00020">
    <property type="entry name" value="Tryp_SPc"/>
    <property type="match status" value="1"/>
</dbReference>
<dbReference type="GO" id="GO:0006508">
    <property type="term" value="P:proteolysis"/>
    <property type="evidence" value="ECO:0007669"/>
    <property type="project" value="UniProtKB-KW"/>
</dbReference>
<dbReference type="RefSeq" id="XP_037829327.1">
    <property type="nucleotide sequence ID" value="XM_037973399.1"/>
</dbReference>
<evidence type="ECO:0000313" key="10">
    <source>
        <dbReference type="Ensembl" id="ENSKMAP00000021934.1"/>
    </source>
</evidence>
<dbReference type="InterPro" id="IPR009003">
    <property type="entry name" value="Peptidase_S1_PA"/>
</dbReference>
<dbReference type="InterPro" id="IPR001254">
    <property type="entry name" value="Trypsin_dom"/>
</dbReference>
<dbReference type="CDD" id="cd00190">
    <property type="entry name" value="Tryp_SPc"/>
    <property type="match status" value="1"/>
</dbReference>
<dbReference type="InterPro" id="IPR001314">
    <property type="entry name" value="Peptidase_S1A"/>
</dbReference>
<evidence type="ECO:0000256" key="6">
    <source>
        <dbReference type="ARBA" id="ARBA00023180"/>
    </source>
</evidence>
<evidence type="ECO:0000256" key="5">
    <source>
        <dbReference type="ARBA" id="ARBA00023157"/>
    </source>
</evidence>
<keyword evidence="7" id="KW-1133">Transmembrane helix</keyword>
<dbReference type="GeneID" id="108239138"/>
<evidence type="ECO:0000256" key="1">
    <source>
        <dbReference type="ARBA" id="ARBA00022670"/>
    </source>
</evidence>
<keyword evidence="11" id="KW-1185">Reference proteome</keyword>
<feature type="transmembrane region" description="Helical" evidence="7">
    <location>
        <begin position="310"/>
        <end position="330"/>
    </location>
</feature>
<evidence type="ECO:0000259" key="9">
    <source>
        <dbReference type="PROSITE" id="PS50240"/>
    </source>
</evidence>
<feature type="domain" description="Peptidase S1" evidence="9">
    <location>
        <begin position="37"/>
        <end position="275"/>
    </location>
</feature>
<dbReference type="Pfam" id="PF00089">
    <property type="entry name" value="Trypsin"/>
    <property type="match status" value="1"/>
</dbReference>
<dbReference type="SUPFAM" id="SSF50494">
    <property type="entry name" value="Trypsin-like serine proteases"/>
    <property type="match status" value="1"/>
</dbReference>
<keyword evidence="7" id="KW-0812">Transmembrane</keyword>
<keyword evidence="5" id="KW-1015">Disulfide bond</keyword>
<keyword evidence="6" id="KW-0325">Glycoprotein</keyword>
<dbReference type="InterPro" id="IPR043504">
    <property type="entry name" value="Peptidase_S1_PA_chymotrypsin"/>
</dbReference>
<dbReference type="PANTHER" id="PTHR24253">
    <property type="entry name" value="TRANSMEMBRANE PROTEASE SERINE"/>
    <property type="match status" value="1"/>
</dbReference>
<keyword evidence="2 8" id="KW-0732">Signal</keyword>
<dbReference type="PRINTS" id="PR00722">
    <property type="entry name" value="CHYMOTRYPSIN"/>
</dbReference>
<evidence type="ECO:0000256" key="2">
    <source>
        <dbReference type="ARBA" id="ARBA00022729"/>
    </source>
</evidence>
<keyword evidence="7" id="KW-0472">Membrane</keyword>
<keyword evidence="1" id="KW-0645">Protease</keyword>
<dbReference type="Proteomes" id="UP000264800">
    <property type="component" value="Unplaced"/>
</dbReference>
<accession>A0A3Q3BBD3</accession>
<dbReference type="PANTHER" id="PTHR24253:SF144">
    <property type="entry name" value="CHYMOTRYPSIN-LIKE PROTEASE CTRL-1-RELATED"/>
    <property type="match status" value="1"/>
</dbReference>
<dbReference type="STRING" id="37003.ENSKMAP00000021934"/>
<evidence type="ECO:0000256" key="4">
    <source>
        <dbReference type="ARBA" id="ARBA00022825"/>
    </source>
</evidence>
<organism evidence="10 11">
    <name type="scientific">Kryptolebias marmoratus</name>
    <name type="common">Mangrove killifish</name>
    <name type="synonym">Rivulus marmoratus</name>
    <dbReference type="NCBI Taxonomy" id="37003"/>
    <lineage>
        <taxon>Eukaryota</taxon>
        <taxon>Metazoa</taxon>
        <taxon>Chordata</taxon>
        <taxon>Craniata</taxon>
        <taxon>Vertebrata</taxon>
        <taxon>Euteleostomi</taxon>
        <taxon>Actinopterygii</taxon>
        <taxon>Neopterygii</taxon>
        <taxon>Teleostei</taxon>
        <taxon>Neoteleostei</taxon>
        <taxon>Acanthomorphata</taxon>
        <taxon>Ovalentaria</taxon>
        <taxon>Atherinomorphae</taxon>
        <taxon>Cyprinodontiformes</taxon>
        <taxon>Rivulidae</taxon>
        <taxon>Kryptolebias</taxon>
    </lineage>
</organism>
<dbReference type="GeneTree" id="ENSGT00940000163160"/>
<dbReference type="FunFam" id="2.40.10.10:FF:000024">
    <property type="entry name" value="Serine protease 53"/>
    <property type="match status" value="1"/>
</dbReference>
<protein>
    <submittedName>
        <fullName evidence="10">Plasma kallikrein-like</fullName>
    </submittedName>
</protein>
<name>A0A3Q3BBD3_KRYMA</name>
<dbReference type="PROSITE" id="PS50240">
    <property type="entry name" value="TRYPSIN_DOM"/>
    <property type="match status" value="1"/>
</dbReference>
<reference evidence="10" key="2">
    <citation type="submission" date="2025-09" db="UniProtKB">
        <authorList>
            <consortium name="Ensembl"/>
        </authorList>
    </citation>
    <scope>IDENTIFICATION</scope>
</reference>
<feature type="signal peptide" evidence="8">
    <location>
        <begin position="1"/>
        <end position="23"/>
    </location>
</feature>